<dbReference type="InterPro" id="IPR018376">
    <property type="entry name" value="Enoyl-CoA_hyd/isom_CS"/>
</dbReference>
<dbReference type="RefSeq" id="WP_132472802.1">
    <property type="nucleotide sequence ID" value="NZ_JBHRVM010000001.1"/>
</dbReference>
<dbReference type="Pfam" id="PF00378">
    <property type="entry name" value="ECH_1"/>
    <property type="match status" value="1"/>
</dbReference>
<dbReference type="SUPFAM" id="SSF52096">
    <property type="entry name" value="ClpP/crotonase"/>
    <property type="match status" value="1"/>
</dbReference>
<evidence type="ECO:0000256" key="1">
    <source>
        <dbReference type="ARBA" id="ARBA00005254"/>
    </source>
</evidence>
<dbReference type="PROSITE" id="PS00166">
    <property type="entry name" value="ENOYL_COA_HYDRATASE"/>
    <property type="match status" value="1"/>
</dbReference>
<reference evidence="4 5" key="1">
    <citation type="submission" date="2019-03" db="EMBL/GenBank/DDBJ databases">
        <title>Genomic Encyclopedia of Type Strains, Phase IV (KMG-IV): sequencing the most valuable type-strain genomes for metagenomic binning, comparative biology and taxonomic classification.</title>
        <authorList>
            <person name="Goeker M."/>
        </authorList>
    </citation>
    <scope>NUCLEOTIDE SEQUENCE [LARGE SCALE GENOMIC DNA]</scope>
    <source>
        <strain evidence="4 5">DSM 100048</strain>
    </source>
</reference>
<evidence type="ECO:0000313" key="5">
    <source>
        <dbReference type="Proteomes" id="UP000294692"/>
    </source>
</evidence>
<name>A0A4V6P2V0_9BURK</name>
<evidence type="ECO:0000313" key="4">
    <source>
        <dbReference type="EMBL" id="TCV02870.1"/>
    </source>
</evidence>
<protein>
    <submittedName>
        <fullName evidence="4">Short chain enoyl-CoA hydratase</fullName>
    </submittedName>
</protein>
<proteinExistence type="inferred from homology"/>
<dbReference type="GO" id="GO:0006635">
    <property type="term" value="P:fatty acid beta-oxidation"/>
    <property type="evidence" value="ECO:0007669"/>
    <property type="project" value="TreeGrafter"/>
</dbReference>
<keyword evidence="5" id="KW-1185">Reference proteome</keyword>
<sequence>MERIFEFCKVETIGHVCLLTIDRPQVRNALHPPASAELDAALDAFMQDPSLRVAVLMGSGSTFCAGNDLKHQAAGGAQALPPHGFGGMTARFDSPKPVIAAVNGAAHGGGFELALACDLIIAADTATFALPEPRVGVVATAGGLLRLPRQLPLKTAMGLILTGRKLSAREAHAQGLVNEVTAPDQLRQVALAWADEIAEASPAAIRAAREIVRHGMDEPAIERVFFRQKKLPAVVSLYASKDFVEGPKAFVEKRKPSWET</sequence>
<dbReference type="Gene3D" id="3.90.226.10">
    <property type="entry name" value="2-enoyl-CoA Hydratase, Chain A, domain 1"/>
    <property type="match status" value="1"/>
</dbReference>
<dbReference type="InterPro" id="IPR001753">
    <property type="entry name" value="Enoyl-CoA_hydra/iso"/>
</dbReference>
<dbReference type="EMBL" id="SMBX01000001">
    <property type="protein sequence ID" value="TCV02870.1"/>
    <property type="molecule type" value="Genomic_DNA"/>
</dbReference>
<dbReference type="Proteomes" id="UP000294692">
    <property type="component" value="Unassembled WGS sequence"/>
</dbReference>
<dbReference type="CDD" id="cd06558">
    <property type="entry name" value="crotonase-like"/>
    <property type="match status" value="1"/>
</dbReference>
<dbReference type="GO" id="GO:0016829">
    <property type="term" value="F:lyase activity"/>
    <property type="evidence" value="ECO:0007669"/>
    <property type="project" value="UniProtKB-KW"/>
</dbReference>
<gene>
    <name evidence="4" type="ORF">EV686_101328</name>
</gene>
<organism evidence="4 5">
    <name type="scientific">Paracandidimonas soli</name>
    <dbReference type="NCBI Taxonomy" id="1917182"/>
    <lineage>
        <taxon>Bacteria</taxon>
        <taxon>Pseudomonadati</taxon>
        <taxon>Pseudomonadota</taxon>
        <taxon>Betaproteobacteria</taxon>
        <taxon>Burkholderiales</taxon>
        <taxon>Alcaligenaceae</taxon>
        <taxon>Paracandidimonas</taxon>
    </lineage>
</organism>
<dbReference type="Gene3D" id="1.10.12.10">
    <property type="entry name" value="Lyase 2-enoyl-coa Hydratase, Chain A, domain 2"/>
    <property type="match status" value="1"/>
</dbReference>
<comment type="caution">
    <text evidence="4">The sequence shown here is derived from an EMBL/GenBank/DDBJ whole genome shotgun (WGS) entry which is preliminary data.</text>
</comment>
<accession>A0A4V6P2V0</accession>
<keyword evidence="2" id="KW-0456">Lyase</keyword>
<evidence type="ECO:0000256" key="2">
    <source>
        <dbReference type="ARBA" id="ARBA00023239"/>
    </source>
</evidence>
<evidence type="ECO:0000256" key="3">
    <source>
        <dbReference type="RuleBase" id="RU003707"/>
    </source>
</evidence>
<dbReference type="FunFam" id="3.90.226.10:FF:000009">
    <property type="entry name" value="Carnitinyl-CoA dehydratase"/>
    <property type="match status" value="1"/>
</dbReference>
<dbReference type="OrthoDB" id="9807606at2"/>
<dbReference type="AlphaFoldDB" id="A0A4V6P2V0"/>
<dbReference type="PANTHER" id="PTHR11941:SF54">
    <property type="entry name" value="ENOYL-COA HYDRATASE, MITOCHONDRIAL"/>
    <property type="match status" value="1"/>
</dbReference>
<dbReference type="PANTHER" id="PTHR11941">
    <property type="entry name" value="ENOYL-COA HYDRATASE-RELATED"/>
    <property type="match status" value="1"/>
</dbReference>
<comment type="similarity">
    <text evidence="1 3">Belongs to the enoyl-CoA hydratase/isomerase family.</text>
</comment>
<dbReference type="InterPro" id="IPR029045">
    <property type="entry name" value="ClpP/crotonase-like_dom_sf"/>
</dbReference>
<dbReference type="InterPro" id="IPR014748">
    <property type="entry name" value="Enoyl-CoA_hydra_C"/>
</dbReference>